<evidence type="ECO:0000256" key="1">
    <source>
        <dbReference type="SAM" id="SignalP"/>
    </source>
</evidence>
<keyword evidence="3" id="KW-1185">Reference proteome</keyword>
<feature type="signal peptide" evidence="1">
    <location>
        <begin position="1"/>
        <end position="42"/>
    </location>
</feature>
<sequence>MKRSNYAAMKNSVPKNRKTPDYRSITSVLAAVALSFSSMASANLKFTEVPEEQLSEIRGKFIARDQVRYFKLEMTTQWTDHTSFDHGAGLSLTLDISDRDNPTASVTIGGTLGDRDDSSPTIANPIPATDNIAGISQTIQVEGSGNQVVNQLSIDALELRDGRSAGAGQNDTDNLLSSATQSYKNSSGVTTQFNLGGNNIGYAIKTQNNDLVMQKFSHNAALDAGQLAQSVALSNNFQHIVNNVRVQVAFDSLQTTRTSALALASQSLIGLR</sequence>
<dbReference type="Proteomes" id="UP001059934">
    <property type="component" value="Chromosome"/>
</dbReference>
<organism evidence="2 3">
    <name type="scientific">SAR92 clade bacterium H455</name>
    <dbReference type="NCBI Taxonomy" id="2974818"/>
    <lineage>
        <taxon>Bacteria</taxon>
        <taxon>Pseudomonadati</taxon>
        <taxon>Pseudomonadota</taxon>
        <taxon>Gammaproteobacteria</taxon>
        <taxon>Cellvibrionales</taxon>
        <taxon>Porticoccaceae</taxon>
        <taxon>SAR92 clade</taxon>
    </lineage>
</organism>
<dbReference type="EMBL" id="CP103416">
    <property type="protein sequence ID" value="UVW34946.1"/>
    <property type="molecule type" value="Genomic_DNA"/>
</dbReference>
<evidence type="ECO:0000313" key="3">
    <source>
        <dbReference type="Proteomes" id="UP001059934"/>
    </source>
</evidence>
<name>A0ABY5TR43_9GAMM</name>
<accession>A0ABY5TR43</accession>
<reference evidence="2" key="1">
    <citation type="submission" date="2022-08" db="EMBL/GenBank/DDBJ databases">
        <title>Catabolic pathway analysis in culturable SAR92 clade bacteria reveals their overlooked roles in DMSP degradation in coastal seas.</title>
        <authorList>
            <person name="He X."/>
            <person name="Zhang X."/>
            <person name="Zhang Y."/>
        </authorList>
    </citation>
    <scope>NUCLEOTIDE SEQUENCE</scope>
    <source>
        <strain evidence="2">H455</strain>
    </source>
</reference>
<proteinExistence type="predicted"/>
<evidence type="ECO:0000313" key="2">
    <source>
        <dbReference type="EMBL" id="UVW34946.1"/>
    </source>
</evidence>
<gene>
    <name evidence="2" type="ORF">NYF23_13155</name>
</gene>
<feature type="chain" id="PRO_5047036972" evidence="1">
    <location>
        <begin position="43"/>
        <end position="272"/>
    </location>
</feature>
<protein>
    <submittedName>
        <fullName evidence="2">Uncharacterized protein</fullName>
    </submittedName>
</protein>
<keyword evidence="1" id="KW-0732">Signal</keyword>